<keyword evidence="4" id="KW-1185">Reference proteome</keyword>
<evidence type="ECO:0000313" key="4">
    <source>
        <dbReference type="Proteomes" id="UP000288246"/>
    </source>
</evidence>
<sequence length="137" mass="14888">MNDASDALDRLVDEWLTVPDVAERTGLDAGKVRRLLQERRLVGARRGDPRVLSVPAAFLVPGHLANPAQPTTPRPDDAWTVLASLQGTLTVLADAGFSDEDAIVWLFTPDDSLPGTPVEALRAGRKTEVRRRAQAEL</sequence>
<feature type="domain" description="DNA-binding protein Rv2175c wHTH" evidence="2">
    <location>
        <begin position="4"/>
        <end position="59"/>
    </location>
</feature>
<dbReference type="InterPro" id="IPR041098">
    <property type="entry name" value="Rv2175c_C"/>
</dbReference>
<evidence type="ECO:0000313" key="3">
    <source>
        <dbReference type="EMBL" id="GCD21286.1"/>
    </source>
</evidence>
<dbReference type="InterPro" id="IPR048576">
    <property type="entry name" value="Rv2175c_wHTH"/>
</dbReference>
<reference evidence="3 4" key="1">
    <citation type="submission" date="2018-11" db="EMBL/GenBank/DDBJ databases">
        <title>Draft genome sequence of Cellulomonas takizawaensis strain TKZ-21.</title>
        <authorList>
            <person name="Yamamura H."/>
            <person name="Hayashi T."/>
            <person name="Hamada M."/>
            <person name="Serisawa Y."/>
            <person name="Matsuyama K."/>
            <person name="Nakagawa Y."/>
            <person name="Otoguro M."/>
            <person name="Yanagida F."/>
            <person name="Hayakawa M."/>
        </authorList>
    </citation>
    <scope>NUCLEOTIDE SEQUENCE [LARGE SCALE GENOMIC DNA]</scope>
    <source>
        <strain evidence="3 4">TKZ-21</strain>
    </source>
</reference>
<dbReference type="RefSeq" id="WP_124343800.1">
    <property type="nucleotide sequence ID" value="NZ_BHYL01000258.1"/>
</dbReference>
<gene>
    <name evidence="3" type="ORF">CTKZ_28480</name>
</gene>
<evidence type="ECO:0000259" key="2">
    <source>
        <dbReference type="Pfam" id="PF21531"/>
    </source>
</evidence>
<dbReference type="AlphaFoldDB" id="A0A401V323"/>
<comment type="caution">
    <text evidence="3">The sequence shown here is derived from an EMBL/GenBank/DDBJ whole genome shotgun (WGS) entry which is preliminary data.</text>
</comment>
<proteinExistence type="predicted"/>
<organism evidence="3 4">
    <name type="scientific">Cellulomonas algicola</name>
    <dbReference type="NCBI Taxonomy" id="2071633"/>
    <lineage>
        <taxon>Bacteria</taxon>
        <taxon>Bacillati</taxon>
        <taxon>Actinomycetota</taxon>
        <taxon>Actinomycetes</taxon>
        <taxon>Micrococcales</taxon>
        <taxon>Cellulomonadaceae</taxon>
        <taxon>Cellulomonas</taxon>
    </lineage>
</organism>
<evidence type="ECO:0000259" key="1">
    <source>
        <dbReference type="Pfam" id="PF18367"/>
    </source>
</evidence>
<dbReference type="OrthoDB" id="3784042at2"/>
<dbReference type="GO" id="GO:0003677">
    <property type="term" value="F:DNA binding"/>
    <property type="evidence" value="ECO:0007669"/>
    <property type="project" value="InterPro"/>
</dbReference>
<dbReference type="Proteomes" id="UP000288246">
    <property type="component" value="Unassembled WGS sequence"/>
</dbReference>
<dbReference type="Pfam" id="PF21531">
    <property type="entry name" value="Rv2175c_wHTH"/>
    <property type="match status" value="1"/>
</dbReference>
<accession>A0A401V323</accession>
<protein>
    <submittedName>
        <fullName evidence="3">Transcriptional regulator</fullName>
    </submittedName>
</protein>
<dbReference type="Pfam" id="PF18367">
    <property type="entry name" value="Rv2175c_C"/>
    <property type="match status" value="1"/>
</dbReference>
<feature type="domain" description="Rv2175c C-terminal" evidence="1">
    <location>
        <begin position="84"/>
        <end position="135"/>
    </location>
</feature>
<name>A0A401V323_9CELL</name>
<dbReference type="EMBL" id="BHYL01000258">
    <property type="protein sequence ID" value="GCD21286.1"/>
    <property type="molecule type" value="Genomic_DNA"/>
</dbReference>